<protein>
    <submittedName>
        <fullName evidence="2">Uncharacterized protein</fullName>
    </submittedName>
</protein>
<dbReference type="EMBL" id="JACTNZ010000003">
    <property type="protein sequence ID" value="KAG5556813.1"/>
    <property type="molecule type" value="Genomic_DNA"/>
</dbReference>
<name>A0AAV6KVW7_9ERIC</name>
<accession>A0AAV6KVW7</accession>
<reference evidence="2" key="1">
    <citation type="submission" date="2020-08" db="EMBL/GenBank/DDBJ databases">
        <title>Plant Genome Project.</title>
        <authorList>
            <person name="Zhang R.-G."/>
        </authorList>
    </citation>
    <scope>NUCLEOTIDE SEQUENCE</scope>
    <source>
        <strain evidence="2">WSP0</strain>
        <tissue evidence="2">Leaf</tissue>
    </source>
</reference>
<feature type="compositionally biased region" description="Low complexity" evidence="1">
    <location>
        <begin position="8"/>
        <end position="17"/>
    </location>
</feature>
<evidence type="ECO:0000313" key="2">
    <source>
        <dbReference type="EMBL" id="KAG5556813.1"/>
    </source>
</evidence>
<gene>
    <name evidence="2" type="ORF">RHGRI_007163</name>
</gene>
<evidence type="ECO:0000256" key="1">
    <source>
        <dbReference type="SAM" id="MobiDB-lite"/>
    </source>
</evidence>
<organism evidence="2 3">
    <name type="scientific">Rhododendron griersonianum</name>
    <dbReference type="NCBI Taxonomy" id="479676"/>
    <lineage>
        <taxon>Eukaryota</taxon>
        <taxon>Viridiplantae</taxon>
        <taxon>Streptophyta</taxon>
        <taxon>Embryophyta</taxon>
        <taxon>Tracheophyta</taxon>
        <taxon>Spermatophyta</taxon>
        <taxon>Magnoliopsida</taxon>
        <taxon>eudicotyledons</taxon>
        <taxon>Gunneridae</taxon>
        <taxon>Pentapetalae</taxon>
        <taxon>asterids</taxon>
        <taxon>Ericales</taxon>
        <taxon>Ericaceae</taxon>
        <taxon>Ericoideae</taxon>
        <taxon>Rhodoreae</taxon>
        <taxon>Rhododendron</taxon>
    </lineage>
</organism>
<comment type="caution">
    <text evidence="2">The sequence shown here is derived from an EMBL/GenBank/DDBJ whole genome shotgun (WGS) entry which is preliminary data.</text>
</comment>
<sequence>MQLGNHVSGESNNEESNTSIRGLDSIVQDSQSPLIEECFDSTIKSSQVQNAEAHLGDNQEQEKEKITKANNPVECDSNVIIRASQVHGINLHEDLNPSDGIDLVYSNGHMSTAMIRHFDATGPFSGIPCFFSAINWSVPLNIGSGTF</sequence>
<dbReference type="Proteomes" id="UP000823749">
    <property type="component" value="Chromosome 3"/>
</dbReference>
<keyword evidence="3" id="KW-1185">Reference proteome</keyword>
<dbReference type="AlphaFoldDB" id="A0AAV6KVW7"/>
<feature type="region of interest" description="Disordered" evidence="1">
    <location>
        <begin position="1"/>
        <end position="20"/>
    </location>
</feature>
<evidence type="ECO:0000313" key="3">
    <source>
        <dbReference type="Proteomes" id="UP000823749"/>
    </source>
</evidence>
<proteinExistence type="predicted"/>